<dbReference type="Proteomes" id="UP000597038">
    <property type="component" value="Unassembled WGS sequence"/>
</dbReference>
<comment type="similarity">
    <text evidence="1 5">Belongs to the peptidase S8 family.</text>
</comment>
<keyword evidence="2" id="KW-0645">Protease</keyword>
<dbReference type="PANTHER" id="PTHR43806:SF11">
    <property type="entry name" value="CEREVISIN-RELATED"/>
    <property type="match status" value="1"/>
</dbReference>
<evidence type="ECO:0000256" key="4">
    <source>
        <dbReference type="ARBA" id="ARBA00022825"/>
    </source>
</evidence>
<protein>
    <submittedName>
        <fullName evidence="8">S8 family serine peptidase</fullName>
    </submittedName>
</protein>
<evidence type="ECO:0000259" key="7">
    <source>
        <dbReference type="Pfam" id="PF22386"/>
    </source>
</evidence>
<evidence type="ECO:0000313" key="9">
    <source>
        <dbReference type="Proteomes" id="UP000597038"/>
    </source>
</evidence>
<keyword evidence="4" id="KW-0720">Serine protease</keyword>
<comment type="caution">
    <text evidence="5">Lacks conserved residue(s) required for the propagation of feature annotation.</text>
</comment>
<evidence type="ECO:0000313" key="8">
    <source>
        <dbReference type="EMBL" id="MBH9581614.1"/>
    </source>
</evidence>
<organism evidence="8 9">
    <name type="scientific">Staphylococcus felis</name>
    <dbReference type="NCBI Taxonomy" id="46127"/>
    <lineage>
        <taxon>Bacteria</taxon>
        <taxon>Bacillati</taxon>
        <taxon>Bacillota</taxon>
        <taxon>Bacilli</taxon>
        <taxon>Bacillales</taxon>
        <taxon>Staphylococcaceae</taxon>
        <taxon>Staphylococcus</taxon>
    </lineage>
</organism>
<dbReference type="SUPFAM" id="SSF52743">
    <property type="entry name" value="Subtilisin-like"/>
    <property type="match status" value="1"/>
</dbReference>
<evidence type="ECO:0000256" key="3">
    <source>
        <dbReference type="ARBA" id="ARBA00022801"/>
    </source>
</evidence>
<dbReference type="PROSITE" id="PS51892">
    <property type="entry name" value="SUBTILASE"/>
    <property type="match status" value="1"/>
</dbReference>
<reference evidence="8 9" key="1">
    <citation type="submission" date="2020-12" db="EMBL/GenBank/DDBJ databases">
        <title>Genomic analysis of Staphylococcus felis from a cat with skin infection.</title>
        <authorList>
            <person name="Aslantas O."/>
            <person name="Keskin O."/>
            <person name="Buyukaltay K."/>
            <person name="Gullu Yucetepe A."/>
        </authorList>
    </citation>
    <scope>NUCLEOTIDE SEQUENCE [LARGE SCALE GENOMIC DNA]</scope>
    <source>
        <strain evidence="8 9">HARRANVET</strain>
    </source>
</reference>
<keyword evidence="3" id="KW-0378">Hydrolase</keyword>
<feature type="domain" description="Peptidase S8/S53" evidence="6">
    <location>
        <begin position="140"/>
        <end position="243"/>
    </location>
</feature>
<dbReference type="InterPro" id="IPR000209">
    <property type="entry name" value="Peptidase_S8/S53_dom"/>
</dbReference>
<keyword evidence="9" id="KW-1185">Reference proteome</keyword>
<dbReference type="PRINTS" id="PR00723">
    <property type="entry name" value="SUBTILISIN"/>
</dbReference>
<feature type="domain" description="Epidermin leader peptide-processing serine protease EpiP N-terminal propeptide" evidence="7">
    <location>
        <begin position="32"/>
        <end position="92"/>
    </location>
</feature>
<comment type="caution">
    <text evidence="8">The sequence shown here is derived from an EMBL/GenBank/DDBJ whole genome shotgun (WGS) entry which is preliminary data.</text>
</comment>
<accession>A0ABS0QR84</accession>
<dbReference type="PROSITE" id="PS00136">
    <property type="entry name" value="SUBTILASE_ASP"/>
    <property type="match status" value="1"/>
</dbReference>
<dbReference type="PANTHER" id="PTHR43806">
    <property type="entry name" value="PEPTIDASE S8"/>
    <property type="match status" value="1"/>
</dbReference>
<evidence type="ECO:0000259" key="6">
    <source>
        <dbReference type="Pfam" id="PF00082"/>
    </source>
</evidence>
<dbReference type="InterPro" id="IPR015500">
    <property type="entry name" value="Peptidase_S8_subtilisin-rel"/>
</dbReference>
<dbReference type="InterPro" id="IPR050131">
    <property type="entry name" value="Peptidase_S8_subtilisin-like"/>
</dbReference>
<dbReference type="RefSeq" id="WP_198092874.1">
    <property type="nucleotide sequence ID" value="NZ_JAEDAQ010000016.1"/>
</dbReference>
<dbReference type="InterPro" id="IPR008357">
    <property type="entry name" value="Lanit_process"/>
</dbReference>
<evidence type="ECO:0000256" key="5">
    <source>
        <dbReference type="PROSITE-ProRule" id="PRU01240"/>
    </source>
</evidence>
<dbReference type="PROSITE" id="PS00137">
    <property type="entry name" value="SUBTILASE_HIS"/>
    <property type="match status" value="1"/>
</dbReference>
<dbReference type="Pfam" id="PF22386">
    <property type="entry name" value="PPI"/>
    <property type="match status" value="1"/>
</dbReference>
<dbReference type="Gene3D" id="3.30.70.80">
    <property type="entry name" value="Peptidase S8 propeptide/proteinase inhibitor I9"/>
    <property type="match status" value="1"/>
</dbReference>
<dbReference type="PRINTS" id="PR01779">
    <property type="entry name" value="LANTIPROCESS"/>
</dbReference>
<sequence>MRKIITLLILFLVLFTIIDDKNIQGNEYSLKEEYYSINFKDKNEFDKQTKRLNIEVTYFIPEINTAQIKVNKKKLASLLKNDRSINYINPTCSTCVRTKTLNNTNRSVINYEENLFNRQWDMKKVTNNGKSYALENKIKTAKVAVVDSGINANHKDLTSINKMINEVPKDGYRGSEKNETGEKKYIKDKLNHGTLVAGQIGASGRLKGINPGVEMNIYRVFGSKKSDILWISKGIIDAANDNNGMSTDF</sequence>
<evidence type="ECO:0000256" key="2">
    <source>
        <dbReference type="ARBA" id="ARBA00022670"/>
    </source>
</evidence>
<dbReference type="Pfam" id="PF00082">
    <property type="entry name" value="Peptidase_S8"/>
    <property type="match status" value="1"/>
</dbReference>
<proteinExistence type="inferred from homology"/>
<evidence type="ECO:0000256" key="1">
    <source>
        <dbReference type="ARBA" id="ARBA00011073"/>
    </source>
</evidence>
<dbReference type="InterPro" id="IPR023827">
    <property type="entry name" value="Peptidase_S8_Asp-AS"/>
</dbReference>
<dbReference type="InterPro" id="IPR036852">
    <property type="entry name" value="Peptidase_S8/S53_dom_sf"/>
</dbReference>
<dbReference type="InterPro" id="IPR037045">
    <property type="entry name" value="S8pro/Inhibitor_I9_sf"/>
</dbReference>
<dbReference type="EMBL" id="JAEDAQ010000016">
    <property type="protein sequence ID" value="MBH9581614.1"/>
    <property type="molecule type" value="Genomic_DNA"/>
</dbReference>
<dbReference type="InterPro" id="IPR022398">
    <property type="entry name" value="Peptidase_S8_His-AS"/>
</dbReference>
<dbReference type="Gene3D" id="3.40.50.200">
    <property type="entry name" value="Peptidase S8/S53 domain"/>
    <property type="match status" value="1"/>
</dbReference>
<gene>
    <name evidence="8" type="ORF">I9026_09540</name>
</gene>
<name>A0ABS0QR84_9STAP</name>
<dbReference type="InterPro" id="IPR055070">
    <property type="entry name" value="EpiP_N"/>
</dbReference>